<dbReference type="OrthoDB" id="1933483at2759"/>
<dbReference type="AlphaFoldDB" id="A0A813WKY9"/>
<evidence type="ECO:0000256" key="1">
    <source>
        <dbReference type="ARBA" id="ARBA00009662"/>
    </source>
</evidence>
<organism evidence="7 13">
    <name type="scientific">Rotaria sordida</name>
    <dbReference type="NCBI Taxonomy" id="392033"/>
    <lineage>
        <taxon>Eukaryota</taxon>
        <taxon>Metazoa</taxon>
        <taxon>Spiralia</taxon>
        <taxon>Gnathifera</taxon>
        <taxon>Rotifera</taxon>
        <taxon>Eurotatoria</taxon>
        <taxon>Bdelloidea</taxon>
        <taxon>Philodinida</taxon>
        <taxon>Philodinidae</taxon>
        <taxon>Rotaria</taxon>
    </lineage>
</organism>
<dbReference type="SUPFAM" id="SSF110857">
    <property type="entry name" value="Gamma-glutamyl cyclotransferase-like"/>
    <property type="match status" value="1"/>
</dbReference>
<evidence type="ECO:0000256" key="5">
    <source>
        <dbReference type="ARBA" id="ARBA00045227"/>
    </source>
</evidence>
<dbReference type="EC" id="4.3.2.7" evidence="2"/>
<gene>
    <name evidence="11" type="ORF">FNK824_LOCUS4655</name>
    <name evidence="10" type="ORF">JBS370_LOCUS860</name>
    <name evidence="12" type="ORF">OTI717_LOCUS15086</name>
    <name evidence="8" type="ORF">RFH988_LOCUS19847</name>
    <name evidence="9" type="ORF">SEV965_LOCUS19064</name>
    <name evidence="7" type="ORF">ZHD862_LOCUS4934</name>
</gene>
<dbReference type="Proteomes" id="UP000663882">
    <property type="component" value="Unassembled WGS sequence"/>
</dbReference>
<evidence type="ECO:0000313" key="12">
    <source>
        <dbReference type="EMBL" id="CAF3742208.1"/>
    </source>
</evidence>
<dbReference type="EMBL" id="CAJNOT010000125">
    <property type="protein sequence ID" value="CAF0852222.1"/>
    <property type="molecule type" value="Genomic_DNA"/>
</dbReference>
<dbReference type="Pfam" id="PF04752">
    <property type="entry name" value="ChaC"/>
    <property type="match status" value="1"/>
</dbReference>
<evidence type="ECO:0000256" key="3">
    <source>
        <dbReference type="ARBA" id="ARBA00023239"/>
    </source>
</evidence>
<sequence>MWIFGYGSLVWRPDFRYINRIEGHIKGFIRRFWQLSEDHRGVPGKPGRVATLISTGNPSDCVYGAAYEISNEDEVSVRHVLDVREKDGYTIIETIFYPNNHEQKEFVCYTYMAQSNNPFWGGDAPLDQIAEQIARAHGPSGSNREYLFKLVEAIRAITTIDDEHLFTLDELVKKILIQDEQKEKENN</sequence>
<dbReference type="GO" id="GO:0005737">
    <property type="term" value="C:cytoplasm"/>
    <property type="evidence" value="ECO:0007669"/>
    <property type="project" value="TreeGrafter"/>
</dbReference>
<dbReference type="CDD" id="cd06661">
    <property type="entry name" value="GGCT_like"/>
    <property type="match status" value="1"/>
</dbReference>
<evidence type="ECO:0000313" key="8">
    <source>
        <dbReference type="EMBL" id="CAF1111212.1"/>
    </source>
</evidence>
<comment type="similarity">
    <text evidence="1">Belongs to the gamma-glutamylcyclotransferase family. ChaC subfamily.</text>
</comment>
<evidence type="ECO:0000313" key="13">
    <source>
        <dbReference type="Proteomes" id="UP000663864"/>
    </source>
</evidence>
<dbReference type="Proteomes" id="UP000663823">
    <property type="component" value="Unassembled WGS sequence"/>
</dbReference>
<comment type="function">
    <text evidence="5">Catalyzes the cleavage of glutathione into 5-oxo-L-proline and a Cys-Gly dipeptide. Acts specifically on glutathione, but not on other gamma-glutamyl peptides.</text>
</comment>
<dbReference type="Proteomes" id="UP000663864">
    <property type="component" value="Unassembled WGS sequence"/>
</dbReference>
<evidence type="ECO:0000313" key="11">
    <source>
        <dbReference type="EMBL" id="CAF3625869.1"/>
    </source>
</evidence>
<dbReference type="PANTHER" id="PTHR12192:SF2">
    <property type="entry name" value="GLUTATHIONE-SPECIFIC GAMMA-GLUTAMYLCYCLOTRANSFERASE 2"/>
    <property type="match status" value="1"/>
</dbReference>
<dbReference type="Proteomes" id="UP000663889">
    <property type="component" value="Unassembled WGS sequence"/>
</dbReference>
<dbReference type="EMBL" id="CAJOBD010000025">
    <property type="protein sequence ID" value="CAF3541052.1"/>
    <property type="molecule type" value="Genomic_DNA"/>
</dbReference>
<dbReference type="EMBL" id="CAJNOO010001184">
    <property type="protein sequence ID" value="CAF1111212.1"/>
    <property type="molecule type" value="Genomic_DNA"/>
</dbReference>
<comment type="catalytic activity">
    <reaction evidence="6">
        <text>glutathione = L-cysteinylglycine + 5-oxo-L-proline</text>
        <dbReference type="Rhea" id="RHEA:47724"/>
        <dbReference type="ChEBI" id="CHEBI:57925"/>
        <dbReference type="ChEBI" id="CHEBI:58402"/>
        <dbReference type="ChEBI" id="CHEBI:61694"/>
        <dbReference type="EC" id="4.3.2.7"/>
    </reaction>
</comment>
<dbReference type="Gene3D" id="3.10.490.10">
    <property type="entry name" value="Gamma-glutamyl cyclotransferase-like"/>
    <property type="match status" value="1"/>
</dbReference>
<evidence type="ECO:0000256" key="2">
    <source>
        <dbReference type="ARBA" id="ARBA00012344"/>
    </source>
</evidence>
<evidence type="ECO:0000313" key="7">
    <source>
        <dbReference type="EMBL" id="CAF0852222.1"/>
    </source>
</evidence>
<accession>A0A813WKY9</accession>
<name>A0A813WKY9_9BILA</name>
<evidence type="ECO:0000313" key="9">
    <source>
        <dbReference type="EMBL" id="CAF1162718.1"/>
    </source>
</evidence>
<comment type="caution">
    <text evidence="7">The sequence shown here is derived from an EMBL/GenBank/DDBJ whole genome shotgun (WGS) entry which is preliminary data.</text>
</comment>
<evidence type="ECO:0000313" key="10">
    <source>
        <dbReference type="EMBL" id="CAF3541052.1"/>
    </source>
</evidence>
<dbReference type="Proteomes" id="UP000663874">
    <property type="component" value="Unassembled WGS sequence"/>
</dbReference>
<keyword evidence="3" id="KW-0456">Lyase</keyword>
<reference evidence="7" key="1">
    <citation type="submission" date="2021-02" db="EMBL/GenBank/DDBJ databases">
        <authorList>
            <person name="Nowell W R."/>
        </authorList>
    </citation>
    <scope>NUCLEOTIDE SEQUENCE</scope>
</reference>
<evidence type="ECO:0000256" key="4">
    <source>
        <dbReference type="ARBA" id="ARBA00043195"/>
    </source>
</evidence>
<dbReference type="InterPro" id="IPR013024">
    <property type="entry name" value="GGCT-like"/>
</dbReference>
<proteinExistence type="inferred from homology"/>
<protein>
    <recommendedName>
        <fullName evidence="2">glutathione-specific gamma-glutamylcyclotransferase</fullName>
        <ecNumber evidence="2">4.3.2.7</ecNumber>
    </recommendedName>
    <alternativeName>
        <fullName evidence="4">Cation transport regulator-like protein 2</fullName>
    </alternativeName>
</protein>
<dbReference type="Proteomes" id="UP000663836">
    <property type="component" value="Unassembled WGS sequence"/>
</dbReference>
<dbReference type="InterPro" id="IPR036568">
    <property type="entry name" value="GGCT-like_sf"/>
</dbReference>
<dbReference type="PANTHER" id="PTHR12192">
    <property type="entry name" value="CATION TRANSPORT PROTEIN CHAC-RELATED"/>
    <property type="match status" value="1"/>
</dbReference>
<dbReference type="GO" id="GO:0006751">
    <property type="term" value="P:glutathione catabolic process"/>
    <property type="evidence" value="ECO:0007669"/>
    <property type="project" value="InterPro"/>
</dbReference>
<dbReference type="InterPro" id="IPR006840">
    <property type="entry name" value="ChaC"/>
</dbReference>
<dbReference type="GO" id="GO:0061928">
    <property type="term" value="F:glutathione specific gamma-glutamylcyclotransferase activity"/>
    <property type="evidence" value="ECO:0007669"/>
    <property type="project" value="UniProtKB-EC"/>
</dbReference>
<dbReference type="EMBL" id="CAJOBE010000346">
    <property type="protein sequence ID" value="CAF3625869.1"/>
    <property type="molecule type" value="Genomic_DNA"/>
</dbReference>
<dbReference type="EMBL" id="CAJNOU010001168">
    <property type="protein sequence ID" value="CAF1162718.1"/>
    <property type="molecule type" value="Genomic_DNA"/>
</dbReference>
<dbReference type="EMBL" id="CAJOAX010001745">
    <property type="protein sequence ID" value="CAF3742208.1"/>
    <property type="molecule type" value="Genomic_DNA"/>
</dbReference>
<evidence type="ECO:0000256" key="6">
    <source>
        <dbReference type="ARBA" id="ARBA00048073"/>
    </source>
</evidence>